<dbReference type="eggNOG" id="COG1562">
    <property type="taxonomic scope" value="Bacteria"/>
</dbReference>
<dbReference type="PANTHER" id="PTHR31480">
    <property type="entry name" value="BIFUNCTIONAL LYCOPENE CYCLASE/PHYTOENE SYNTHASE"/>
    <property type="match status" value="1"/>
</dbReference>
<dbReference type="OrthoDB" id="9807580at2"/>
<proteinExistence type="predicted"/>
<protein>
    <submittedName>
        <fullName evidence="1">Phytoene synthase</fullName>
    </submittedName>
</protein>
<keyword evidence="2" id="KW-1185">Reference proteome</keyword>
<dbReference type="RefSeq" id="WP_009540130.1">
    <property type="nucleotide sequence ID" value="NZ_ANHY01000007.1"/>
</dbReference>
<dbReference type="AlphaFoldDB" id="K9GXJ8"/>
<dbReference type="STRING" id="1238182.C882_4022"/>
<dbReference type="InterPro" id="IPR002060">
    <property type="entry name" value="Squ/phyt_synthse"/>
</dbReference>
<gene>
    <name evidence="1" type="ORF">C882_4022</name>
</gene>
<dbReference type="EMBL" id="ANHY01000007">
    <property type="protein sequence ID" value="EKV30685.1"/>
    <property type="molecule type" value="Genomic_DNA"/>
</dbReference>
<dbReference type="Proteomes" id="UP000009881">
    <property type="component" value="Unassembled WGS sequence"/>
</dbReference>
<dbReference type="Gene3D" id="1.10.600.10">
    <property type="entry name" value="Farnesyl Diphosphate Synthase"/>
    <property type="match status" value="1"/>
</dbReference>
<sequence length="311" mass="32835">MTAPAAPASQAGTSITLLKGAARLLAGERRRDAVALGDACLAAGALAAQRTGRHGARIRLRRLRAALRAGEASDDLAAPFLDLHGRCGLRLDMAELFVTTLLRDTEDPVIETWNGLIRYCHGSGGTVAVMLAPVLGAAAEAEDVLPFAIDLGIAVRLVDIARDTRHDAECGRVYLPAALLPRSVTPARLAEGAPAAVAAAHGVAQKLLKRAAVHFRSAESGLSALPARSRAAVLVAIRQHEALGERIADAAPETWWQRPTTLPAMGRTWRTGRTLAGFATDSRLRNGHQPPPEHVAALHRPLRGLPGVPRP</sequence>
<name>K9GXJ8_9PROT</name>
<reference evidence="1 2" key="1">
    <citation type="journal article" date="2013" name="Genome Announc.">
        <title>Draft Genome Sequence of an Alphaproteobacterium, Caenispirillum salinarum AK4(T), Isolated from a Solar Saltern.</title>
        <authorList>
            <person name="Khatri I."/>
            <person name="Singh A."/>
            <person name="Korpole S."/>
            <person name="Pinnaka A.K."/>
            <person name="Subramanian S."/>
        </authorList>
    </citation>
    <scope>NUCLEOTIDE SEQUENCE [LARGE SCALE GENOMIC DNA]</scope>
    <source>
        <strain evidence="1 2">AK4</strain>
    </source>
</reference>
<organism evidence="1 2">
    <name type="scientific">Caenispirillum salinarum AK4</name>
    <dbReference type="NCBI Taxonomy" id="1238182"/>
    <lineage>
        <taxon>Bacteria</taxon>
        <taxon>Pseudomonadati</taxon>
        <taxon>Pseudomonadota</taxon>
        <taxon>Alphaproteobacteria</taxon>
        <taxon>Rhodospirillales</taxon>
        <taxon>Novispirillaceae</taxon>
        <taxon>Caenispirillum</taxon>
    </lineage>
</organism>
<evidence type="ECO:0000313" key="1">
    <source>
        <dbReference type="EMBL" id="EKV30685.1"/>
    </source>
</evidence>
<dbReference type="Pfam" id="PF00494">
    <property type="entry name" value="SQS_PSY"/>
    <property type="match status" value="1"/>
</dbReference>
<dbReference type="InterPro" id="IPR008949">
    <property type="entry name" value="Isoprenoid_synthase_dom_sf"/>
</dbReference>
<accession>K9GXJ8</accession>
<comment type="caution">
    <text evidence="1">The sequence shown here is derived from an EMBL/GenBank/DDBJ whole genome shotgun (WGS) entry which is preliminary data.</text>
</comment>
<dbReference type="SUPFAM" id="SSF48576">
    <property type="entry name" value="Terpenoid synthases"/>
    <property type="match status" value="1"/>
</dbReference>
<evidence type="ECO:0000313" key="2">
    <source>
        <dbReference type="Proteomes" id="UP000009881"/>
    </source>
</evidence>
<dbReference type="GO" id="GO:0016765">
    <property type="term" value="F:transferase activity, transferring alkyl or aryl (other than methyl) groups"/>
    <property type="evidence" value="ECO:0007669"/>
    <property type="project" value="UniProtKB-ARBA"/>
</dbReference>